<dbReference type="WBParaSite" id="SSLN_0001835101-mRNA-1">
    <property type="protein sequence ID" value="SSLN_0001835101-mRNA-1"/>
    <property type="gene ID" value="SSLN_0001835101"/>
</dbReference>
<evidence type="ECO:0000313" key="2">
    <source>
        <dbReference type="Proteomes" id="UP000275846"/>
    </source>
</evidence>
<proteinExistence type="predicted"/>
<name>A0A183TMH9_SCHSO</name>
<reference evidence="3" key="1">
    <citation type="submission" date="2016-06" db="UniProtKB">
        <authorList>
            <consortium name="WormBaseParasite"/>
        </authorList>
    </citation>
    <scope>IDENTIFICATION</scope>
</reference>
<organism evidence="3">
    <name type="scientific">Schistocephalus solidus</name>
    <name type="common">Tapeworm</name>
    <dbReference type="NCBI Taxonomy" id="70667"/>
    <lineage>
        <taxon>Eukaryota</taxon>
        <taxon>Metazoa</taxon>
        <taxon>Spiralia</taxon>
        <taxon>Lophotrochozoa</taxon>
        <taxon>Platyhelminthes</taxon>
        <taxon>Cestoda</taxon>
        <taxon>Eucestoda</taxon>
        <taxon>Diphyllobothriidea</taxon>
        <taxon>Diphyllobothriidae</taxon>
        <taxon>Schistocephalus</taxon>
    </lineage>
</organism>
<evidence type="ECO:0000313" key="1">
    <source>
        <dbReference type="EMBL" id="VDM04063.1"/>
    </source>
</evidence>
<sequence length="117" mass="13339">MSGTPEAAKPTEGWVNEPKRYRWQHRKKTIPVAAGDLLLLIIPWKYHENMPDYSIAMYTTATAGTDLPKRDKETFYSQLQVFFERLNWRDLLIVAGVSNGRTMPGDKSRVDTGALDP</sequence>
<dbReference type="Proteomes" id="UP000275846">
    <property type="component" value="Unassembled WGS sequence"/>
</dbReference>
<dbReference type="OrthoDB" id="6242194at2759"/>
<dbReference type="AlphaFoldDB" id="A0A183TMH9"/>
<reference evidence="1 2" key="2">
    <citation type="submission" date="2018-11" db="EMBL/GenBank/DDBJ databases">
        <authorList>
            <consortium name="Pathogen Informatics"/>
        </authorList>
    </citation>
    <scope>NUCLEOTIDE SEQUENCE [LARGE SCALE GENOMIC DNA]</scope>
    <source>
        <strain evidence="1 2">NST_G2</strain>
    </source>
</reference>
<protein>
    <submittedName>
        <fullName evidence="3">Peptidase_C25 domain-containing protein</fullName>
    </submittedName>
</protein>
<gene>
    <name evidence="1" type="ORF">SSLN_LOCUS17677</name>
</gene>
<dbReference type="EMBL" id="UYSU01042918">
    <property type="protein sequence ID" value="VDM04063.1"/>
    <property type="molecule type" value="Genomic_DNA"/>
</dbReference>
<evidence type="ECO:0000313" key="3">
    <source>
        <dbReference type="WBParaSite" id="SSLN_0001835101-mRNA-1"/>
    </source>
</evidence>
<keyword evidence="2" id="KW-1185">Reference proteome</keyword>
<accession>A0A183TMH9</accession>